<keyword evidence="10" id="KW-1185">Reference proteome</keyword>
<feature type="region of interest" description="Disordered" evidence="7">
    <location>
        <begin position="96"/>
        <end position="125"/>
    </location>
</feature>
<evidence type="ECO:0000256" key="3">
    <source>
        <dbReference type="ARBA" id="ARBA00023117"/>
    </source>
</evidence>
<dbReference type="GO" id="GO:0006357">
    <property type="term" value="P:regulation of transcription by RNA polymerase II"/>
    <property type="evidence" value="ECO:0007669"/>
    <property type="project" value="TreeGrafter"/>
</dbReference>
<dbReference type="Proteomes" id="UP000245119">
    <property type="component" value="Linkage Group LG12"/>
</dbReference>
<dbReference type="PANTHER" id="PTHR22881:SF27">
    <property type="entry name" value="BROMODOMAIN CONTAINING 7_9"/>
    <property type="match status" value="1"/>
</dbReference>
<keyword evidence="4" id="KW-0804">Transcription</keyword>
<dbReference type="Pfam" id="PF12024">
    <property type="entry name" value="DUF3512"/>
    <property type="match status" value="1"/>
</dbReference>
<feature type="compositionally biased region" description="Low complexity" evidence="7">
    <location>
        <begin position="655"/>
        <end position="669"/>
    </location>
</feature>
<dbReference type="InterPro" id="IPR021900">
    <property type="entry name" value="DUF3512"/>
</dbReference>
<organism evidence="9 10">
    <name type="scientific">Pomacea canaliculata</name>
    <name type="common">Golden apple snail</name>
    <dbReference type="NCBI Taxonomy" id="400727"/>
    <lineage>
        <taxon>Eukaryota</taxon>
        <taxon>Metazoa</taxon>
        <taxon>Spiralia</taxon>
        <taxon>Lophotrochozoa</taxon>
        <taxon>Mollusca</taxon>
        <taxon>Gastropoda</taxon>
        <taxon>Caenogastropoda</taxon>
        <taxon>Architaenioglossa</taxon>
        <taxon>Ampullarioidea</taxon>
        <taxon>Ampullariidae</taxon>
        <taxon>Pomacea</taxon>
    </lineage>
</organism>
<comment type="caution">
    <text evidence="9">The sequence shown here is derived from an EMBL/GenBank/DDBJ whole genome shotgun (WGS) entry which is preliminary data.</text>
</comment>
<gene>
    <name evidence="9" type="ORF">C0Q70_18474</name>
</gene>
<evidence type="ECO:0000256" key="1">
    <source>
        <dbReference type="ARBA" id="ARBA00004123"/>
    </source>
</evidence>
<evidence type="ECO:0000313" key="10">
    <source>
        <dbReference type="Proteomes" id="UP000245119"/>
    </source>
</evidence>
<protein>
    <recommendedName>
        <fullName evidence="8">Bromo domain-containing protein</fullName>
    </recommendedName>
</protein>
<dbReference type="STRING" id="400727.A0A2T7NGM4"/>
<feature type="region of interest" description="Disordered" evidence="7">
    <location>
        <begin position="490"/>
        <end position="539"/>
    </location>
</feature>
<sequence length="726" mass="80352">MVVLVCWLCRPRTGSGSQVADTTRLLYFPNMGKRHKKHKSDKKIDVLEVGEEDGSRLPQDASEMIEESAEGEKPIEKMEKPLKLVLKVGLQDTSDTFTSSIGEERPKHKHKKKKKKKDSRDKDIEVEISHRRSHQDVDMGADDSSIMLDDERPHKKICVESDSHISAPVEVVEERPHRSCTKYTDDGAILRQCLEYLQKILQNKDVNGFFAYPVTDAIAPGYSSIILNPMDFSTMQLKLERNEYRSIMEYKEKLLSLKKTHSFLANLTLAEIGIDENGKVLEDMPTLSEELRIKDKSKSKSTKTVLSPFEPFPDNLSPEEILAQAQAAAKEAKEELALRRPKTDLAFLRQNKKGVTTLNIINPENEGIVSETERVVNLGEVVGKLATGSGCVNSFKEDRRNKVSPLVYLNYGPFSSFAPQYDSSFANITKEESDLLLATYGDETGVQYARSVQSFVSTAGDYAVRMVNNLLDLLTKGQHTRTNIMLEQQRRQEEQRLAEEGDAGSEAAGIGSCLDSTNTTQHHDQQQTEVPLEDSTSPVMEDPVQKRLLATASLISDLHQAQELRLSQPPPPHLAHCPPPSPQEMELAAQVTQGLTDLAKDVAPGDLVSVQSLRSAMGIAGHSLASPTSHDDHGENDLPGEDSLEHLDNLPSTGTAPASVSESVSASQATEEEEDEDDDDDDDMGEDEGGMGDDDEEDEEMADDTANLNEFFPSPTMMDGQTIEDS</sequence>
<dbReference type="GO" id="GO:0005634">
    <property type="term" value="C:nucleus"/>
    <property type="evidence" value="ECO:0007669"/>
    <property type="project" value="UniProtKB-SubCell"/>
</dbReference>
<keyword evidence="3 6" id="KW-0103">Bromodomain</keyword>
<reference evidence="9 10" key="1">
    <citation type="submission" date="2018-04" db="EMBL/GenBank/DDBJ databases">
        <title>The genome of golden apple snail Pomacea canaliculata provides insight into stress tolerance and invasive adaptation.</title>
        <authorList>
            <person name="Liu C."/>
            <person name="Liu B."/>
            <person name="Ren Y."/>
            <person name="Zhang Y."/>
            <person name="Wang H."/>
            <person name="Li S."/>
            <person name="Jiang F."/>
            <person name="Yin L."/>
            <person name="Zhang G."/>
            <person name="Qian W."/>
            <person name="Fan W."/>
        </authorList>
    </citation>
    <scope>NUCLEOTIDE SEQUENCE [LARGE SCALE GENOMIC DNA]</scope>
    <source>
        <strain evidence="9">SZHN2017</strain>
        <tissue evidence="9">Muscle</tissue>
    </source>
</reference>
<dbReference type="Pfam" id="PF00439">
    <property type="entry name" value="Bromodomain"/>
    <property type="match status" value="1"/>
</dbReference>
<evidence type="ECO:0000256" key="2">
    <source>
        <dbReference type="ARBA" id="ARBA00023015"/>
    </source>
</evidence>
<accession>A0A2T7NGM4</accession>
<feature type="compositionally biased region" description="Basic residues" evidence="7">
    <location>
        <begin position="107"/>
        <end position="117"/>
    </location>
</feature>
<feature type="compositionally biased region" description="Acidic residues" evidence="7">
    <location>
        <begin position="670"/>
        <end position="703"/>
    </location>
</feature>
<dbReference type="SUPFAM" id="SSF47370">
    <property type="entry name" value="Bromodomain"/>
    <property type="match status" value="1"/>
</dbReference>
<feature type="compositionally biased region" description="Basic and acidic residues" evidence="7">
    <location>
        <begin position="490"/>
        <end position="499"/>
    </location>
</feature>
<evidence type="ECO:0000256" key="5">
    <source>
        <dbReference type="ARBA" id="ARBA00023242"/>
    </source>
</evidence>
<evidence type="ECO:0000256" key="7">
    <source>
        <dbReference type="SAM" id="MobiDB-lite"/>
    </source>
</evidence>
<dbReference type="OrthoDB" id="21648at2759"/>
<feature type="region of interest" description="Disordered" evidence="7">
    <location>
        <begin position="49"/>
        <end position="76"/>
    </location>
</feature>
<evidence type="ECO:0000256" key="4">
    <source>
        <dbReference type="ARBA" id="ARBA00023163"/>
    </source>
</evidence>
<dbReference type="EMBL" id="PZQS01000012">
    <property type="protein sequence ID" value="PVD20320.1"/>
    <property type="molecule type" value="Genomic_DNA"/>
</dbReference>
<evidence type="ECO:0000313" key="9">
    <source>
        <dbReference type="EMBL" id="PVD20320.1"/>
    </source>
</evidence>
<dbReference type="InterPro" id="IPR051831">
    <property type="entry name" value="Bromodomain_contain_prot"/>
</dbReference>
<dbReference type="PROSITE" id="PS50014">
    <property type="entry name" value="BROMODOMAIN_2"/>
    <property type="match status" value="1"/>
</dbReference>
<evidence type="ECO:0000256" key="6">
    <source>
        <dbReference type="PROSITE-ProRule" id="PRU00035"/>
    </source>
</evidence>
<feature type="domain" description="Bromo" evidence="8">
    <location>
        <begin position="202"/>
        <end position="254"/>
    </location>
</feature>
<feature type="region of interest" description="Disordered" evidence="7">
    <location>
        <begin position="622"/>
        <end position="726"/>
    </location>
</feature>
<comment type="subcellular location">
    <subcellularLocation>
        <location evidence="1">Nucleus</location>
    </subcellularLocation>
</comment>
<dbReference type="InterPro" id="IPR036427">
    <property type="entry name" value="Bromodomain-like_sf"/>
</dbReference>
<dbReference type="SMART" id="SM00297">
    <property type="entry name" value="BROMO"/>
    <property type="match status" value="1"/>
</dbReference>
<keyword evidence="2" id="KW-0805">Transcription regulation</keyword>
<dbReference type="Gene3D" id="1.20.920.10">
    <property type="entry name" value="Bromodomain-like"/>
    <property type="match status" value="1"/>
</dbReference>
<name>A0A2T7NGM4_POMCA</name>
<dbReference type="InterPro" id="IPR001487">
    <property type="entry name" value="Bromodomain"/>
</dbReference>
<dbReference type="PANTHER" id="PTHR22881">
    <property type="entry name" value="BROMODOMAIN CONTAINING PROTEIN"/>
    <property type="match status" value="1"/>
</dbReference>
<proteinExistence type="predicted"/>
<keyword evidence="5" id="KW-0539">Nucleus</keyword>
<dbReference type="AlphaFoldDB" id="A0A2T7NGM4"/>
<evidence type="ECO:0000259" key="8">
    <source>
        <dbReference type="PROSITE" id="PS50014"/>
    </source>
</evidence>